<dbReference type="GO" id="GO:0043461">
    <property type="term" value="P:proton-transporting ATP synthase complex assembly"/>
    <property type="evidence" value="ECO:0007669"/>
    <property type="project" value="InterPro"/>
</dbReference>
<evidence type="ECO:0000313" key="4">
    <source>
        <dbReference type="EMBL" id="QPC99303.1"/>
    </source>
</evidence>
<dbReference type="InterPro" id="IPR011419">
    <property type="entry name" value="ATP12_ATP_synth-F1-assembly"/>
</dbReference>
<proteinExistence type="inferred from homology"/>
<dbReference type="KEGG" id="qso:IRL76_01635"/>
<protein>
    <submittedName>
        <fullName evidence="4">Molecular chaperone</fullName>
    </submittedName>
</protein>
<evidence type="ECO:0000256" key="2">
    <source>
        <dbReference type="ARBA" id="ARBA00022946"/>
    </source>
</evidence>
<dbReference type="PANTHER" id="PTHR21013">
    <property type="entry name" value="ATP SYNTHASE MITOCHONDRIAL F1 COMPLEX ASSEMBLY FACTOR 2/ATP12 PROTEIN, MITOCHONDRIAL PRECURSOR"/>
    <property type="match status" value="1"/>
</dbReference>
<dbReference type="PANTHER" id="PTHR21013:SF10">
    <property type="entry name" value="ATP SYNTHASE MITOCHONDRIAL F1 COMPLEX ASSEMBLY FACTOR 2"/>
    <property type="match status" value="1"/>
</dbReference>
<dbReference type="SUPFAM" id="SSF160909">
    <property type="entry name" value="ATP12-like"/>
    <property type="match status" value="1"/>
</dbReference>
<reference evidence="4 5" key="1">
    <citation type="submission" date="2020-11" db="EMBL/GenBank/DDBJ databases">
        <title>The genome sequence of Erythrobacter sp. 6D36.</title>
        <authorList>
            <person name="Liu Y."/>
        </authorList>
    </citation>
    <scope>NUCLEOTIDE SEQUENCE [LARGE SCALE GENOMIC DNA]</scope>
    <source>
        <strain evidence="4 5">6D36</strain>
    </source>
</reference>
<evidence type="ECO:0000256" key="1">
    <source>
        <dbReference type="ARBA" id="ARBA00008231"/>
    </source>
</evidence>
<dbReference type="Proteomes" id="UP000594459">
    <property type="component" value="Chromosome"/>
</dbReference>
<accession>A0A7S8ISX0</accession>
<keyword evidence="3" id="KW-0143">Chaperone</keyword>
<dbReference type="InterPro" id="IPR042272">
    <property type="entry name" value="ATP12_ATP_synth-F1-assembly_N"/>
</dbReference>
<evidence type="ECO:0000256" key="3">
    <source>
        <dbReference type="ARBA" id="ARBA00023186"/>
    </source>
</evidence>
<dbReference type="Pfam" id="PF07542">
    <property type="entry name" value="ATP12"/>
    <property type="match status" value="1"/>
</dbReference>
<sequence>MKRFYKDVTVAEVKGGWQVQLDGRGIKTQGGQQQVLPTRILASAMSSEWSKQGDEIDPGKFLFRDHADFTIDVVAADREAAITKLLAFAETDTLCYRADPDEALNARQREVWDPLLDHLEGRLGVRFQRVSGVMHRPQPKETLDRLREHLATLDDFTLAGMTSMASLAASLAVALLANDDAINDPMLLWRDANLEEEWQAEQWGREEEAEATRARKGEEFSAAQVFVTLAQARS</sequence>
<evidence type="ECO:0000313" key="5">
    <source>
        <dbReference type="Proteomes" id="UP000594459"/>
    </source>
</evidence>
<dbReference type="AlphaFoldDB" id="A0A7S8ISX0"/>
<dbReference type="Gene3D" id="3.30.2180.10">
    <property type="entry name" value="ATP12-like"/>
    <property type="match status" value="1"/>
</dbReference>
<keyword evidence="5" id="KW-1185">Reference proteome</keyword>
<keyword evidence="2" id="KW-0809">Transit peptide</keyword>
<dbReference type="EMBL" id="CP064654">
    <property type="protein sequence ID" value="QPC99303.1"/>
    <property type="molecule type" value="Genomic_DNA"/>
</dbReference>
<name>A0A7S8ISX0_9SPHN</name>
<dbReference type="Gene3D" id="1.10.3580.10">
    <property type="entry name" value="ATP12 ATPase"/>
    <property type="match status" value="1"/>
</dbReference>
<comment type="similarity">
    <text evidence="1">Belongs to the ATP12 family.</text>
</comment>
<organism evidence="4 5">
    <name type="scientific">Qipengyuania soli</name>
    <dbReference type="NCBI Taxonomy" id="2782568"/>
    <lineage>
        <taxon>Bacteria</taxon>
        <taxon>Pseudomonadati</taxon>
        <taxon>Pseudomonadota</taxon>
        <taxon>Alphaproteobacteria</taxon>
        <taxon>Sphingomonadales</taxon>
        <taxon>Erythrobacteraceae</taxon>
        <taxon>Qipengyuania</taxon>
    </lineage>
</organism>
<dbReference type="RefSeq" id="WP_200982550.1">
    <property type="nucleotide sequence ID" value="NZ_CP064654.1"/>
</dbReference>
<gene>
    <name evidence="4" type="ORF">IRL76_01635</name>
</gene>
<dbReference type="InterPro" id="IPR023335">
    <property type="entry name" value="ATP12_ortho_dom_sf"/>
</dbReference>